<sequence>MIGILIVAAVGIIGFLLTAGIAFGIAGSYQID</sequence>
<comment type="caution">
    <text evidence="2">The sequence shown here is derived from an EMBL/GenBank/DDBJ whole genome shotgun (WGS) entry which is preliminary data.</text>
</comment>
<dbReference type="HOGENOM" id="CLU_3388810_0_0_9"/>
<gene>
    <name evidence="2" type="ORF">HMPREF1090_03677</name>
</gene>
<evidence type="ECO:0000313" key="3">
    <source>
        <dbReference type="Proteomes" id="UP000013085"/>
    </source>
</evidence>
<dbReference type="Proteomes" id="UP000013085">
    <property type="component" value="Unassembled WGS sequence"/>
</dbReference>
<keyword evidence="1" id="KW-0472">Membrane</keyword>
<dbReference type="AlphaFoldDB" id="A0A0E2HKF5"/>
<accession>A0A0E2HKF5</accession>
<evidence type="ECO:0000313" key="2">
    <source>
        <dbReference type="EMBL" id="ENZ12048.1"/>
    </source>
</evidence>
<proteinExistence type="predicted"/>
<name>A0A0E2HKF5_9FIRM</name>
<keyword evidence="1" id="KW-1133">Transmembrane helix</keyword>
<reference evidence="2 3" key="1">
    <citation type="submission" date="2013-01" db="EMBL/GenBank/DDBJ databases">
        <title>The Genome Sequence of Clostridium clostridioforme 90A8.</title>
        <authorList>
            <consortium name="The Broad Institute Genome Sequencing Platform"/>
            <person name="Earl A."/>
            <person name="Ward D."/>
            <person name="Feldgarden M."/>
            <person name="Gevers D."/>
            <person name="Courvalin P."/>
            <person name="Lambert T."/>
            <person name="Walker B."/>
            <person name="Young S.K."/>
            <person name="Zeng Q."/>
            <person name="Gargeya S."/>
            <person name="Fitzgerald M."/>
            <person name="Haas B."/>
            <person name="Abouelleil A."/>
            <person name="Alvarado L."/>
            <person name="Arachchi H.M."/>
            <person name="Berlin A.M."/>
            <person name="Chapman S.B."/>
            <person name="Dewar J."/>
            <person name="Goldberg J."/>
            <person name="Griggs A."/>
            <person name="Gujja S."/>
            <person name="Hansen M."/>
            <person name="Howarth C."/>
            <person name="Imamovic A."/>
            <person name="Larimer J."/>
            <person name="McCowan C."/>
            <person name="Murphy C."/>
            <person name="Neiman D."/>
            <person name="Pearson M."/>
            <person name="Priest M."/>
            <person name="Roberts A."/>
            <person name="Saif S."/>
            <person name="Shea T."/>
            <person name="Sisk P."/>
            <person name="Sykes S."/>
            <person name="Wortman J."/>
            <person name="Nusbaum C."/>
            <person name="Birren B."/>
        </authorList>
    </citation>
    <scope>NUCLEOTIDE SEQUENCE [LARGE SCALE GENOMIC DNA]</scope>
    <source>
        <strain evidence="2 3">90A8</strain>
    </source>
</reference>
<evidence type="ECO:0000256" key="1">
    <source>
        <dbReference type="SAM" id="Phobius"/>
    </source>
</evidence>
<organism evidence="2 3">
    <name type="scientific">[Clostridium] clostridioforme 90A8</name>
    <dbReference type="NCBI Taxonomy" id="999408"/>
    <lineage>
        <taxon>Bacteria</taxon>
        <taxon>Bacillati</taxon>
        <taxon>Bacillota</taxon>
        <taxon>Clostridia</taxon>
        <taxon>Lachnospirales</taxon>
        <taxon>Lachnospiraceae</taxon>
        <taxon>Enterocloster</taxon>
    </lineage>
</organism>
<protein>
    <submittedName>
        <fullName evidence="2">Uncharacterized protein</fullName>
    </submittedName>
</protein>
<dbReference type="EMBL" id="AGYR01000040">
    <property type="protein sequence ID" value="ENZ12048.1"/>
    <property type="molecule type" value="Genomic_DNA"/>
</dbReference>
<feature type="transmembrane region" description="Helical" evidence="1">
    <location>
        <begin position="6"/>
        <end position="29"/>
    </location>
</feature>
<keyword evidence="1" id="KW-0812">Transmembrane</keyword>